<dbReference type="EMBL" id="BPFB01000027">
    <property type="protein sequence ID" value="GIU48181.1"/>
    <property type="molecule type" value="Genomic_DNA"/>
</dbReference>
<comment type="caution">
    <text evidence="1">The sequence shown here is derived from an EMBL/GenBank/DDBJ whole genome shotgun (WGS) entry which is preliminary data.</text>
</comment>
<proteinExistence type="predicted"/>
<dbReference type="Proteomes" id="UP000761574">
    <property type="component" value="Unassembled WGS sequence"/>
</dbReference>
<protein>
    <submittedName>
        <fullName evidence="1">Uncharacterized protein</fullName>
    </submittedName>
</protein>
<name>A0ABQ4PK51_9GAMM</name>
<sequence>MSLSRCSADDAFAASAKYCEALSGALLKDTWLWVSLTGGVEVAQPNNTVDKTAIKINLVVFSLFNTGLHSGKMLAVV</sequence>
<keyword evidence="2" id="KW-1185">Reference proteome</keyword>
<evidence type="ECO:0000313" key="1">
    <source>
        <dbReference type="EMBL" id="GIU48181.1"/>
    </source>
</evidence>
<evidence type="ECO:0000313" key="2">
    <source>
        <dbReference type="Proteomes" id="UP000761574"/>
    </source>
</evidence>
<accession>A0ABQ4PK51</accession>
<gene>
    <name evidence="1" type="ORF">TUM4630_23920</name>
</gene>
<organism evidence="1 2">
    <name type="scientific">Shewanella algidipiscicola</name>
    <dbReference type="NCBI Taxonomy" id="614070"/>
    <lineage>
        <taxon>Bacteria</taxon>
        <taxon>Pseudomonadati</taxon>
        <taxon>Pseudomonadota</taxon>
        <taxon>Gammaproteobacteria</taxon>
        <taxon>Alteromonadales</taxon>
        <taxon>Shewanellaceae</taxon>
        <taxon>Shewanella</taxon>
    </lineage>
</organism>
<reference evidence="1 2" key="1">
    <citation type="submission" date="2021-05" db="EMBL/GenBank/DDBJ databases">
        <title>Molecular characterization for Shewanella algae harboring chromosomal blaOXA-55-like strains isolated from clinical and environment sample.</title>
        <authorList>
            <person name="Ohama Y."/>
            <person name="Aoki K."/>
            <person name="Harada S."/>
            <person name="Moriya K."/>
            <person name="Ishii Y."/>
            <person name="Tateda K."/>
        </authorList>
    </citation>
    <scope>NUCLEOTIDE SEQUENCE [LARGE SCALE GENOMIC DNA]</scope>
    <source>
        <strain evidence="1 2">LMG 23746</strain>
    </source>
</reference>